<organism evidence="3 4">
    <name type="scientific">Streptomyces actinomycinicus</name>
    <dbReference type="NCBI Taxonomy" id="1695166"/>
    <lineage>
        <taxon>Bacteria</taxon>
        <taxon>Bacillati</taxon>
        <taxon>Actinomycetota</taxon>
        <taxon>Actinomycetes</taxon>
        <taxon>Kitasatosporales</taxon>
        <taxon>Streptomycetaceae</taxon>
        <taxon>Streptomyces</taxon>
    </lineage>
</organism>
<dbReference type="Proteomes" id="UP000661858">
    <property type="component" value="Unassembled WGS sequence"/>
</dbReference>
<sequence length="109" mass="11946">MRFLLLTAGSRGDVEPFLALARRITDEGHEVRLAVRRSSSPRSGPPASRQLSEPALPRLHLPARVSRALGHRQPPRCRGQGRPAHADRGRHRPSATPADRFLVTVPASP</sequence>
<evidence type="ECO:0000259" key="2">
    <source>
        <dbReference type="Pfam" id="PF03033"/>
    </source>
</evidence>
<dbReference type="GO" id="GO:0016758">
    <property type="term" value="F:hexosyltransferase activity"/>
    <property type="evidence" value="ECO:0007669"/>
    <property type="project" value="InterPro"/>
</dbReference>
<dbReference type="SUPFAM" id="SSF53756">
    <property type="entry name" value="UDP-Glycosyltransferase/glycogen phosphorylase"/>
    <property type="match status" value="1"/>
</dbReference>
<dbReference type="Pfam" id="PF03033">
    <property type="entry name" value="Glyco_transf_28"/>
    <property type="match status" value="1"/>
</dbReference>
<feature type="region of interest" description="Disordered" evidence="1">
    <location>
        <begin position="32"/>
        <end position="109"/>
    </location>
</feature>
<dbReference type="RefSeq" id="WP_201843840.1">
    <property type="nucleotide sequence ID" value="NZ_JAERRK010000030.1"/>
</dbReference>
<name>A0A937ESD1_9ACTN</name>
<dbReference type="EMBL" id="JAERRK010000030">
    <property type="protein sequence ID" value="MBL1087301.1"/>
    <property type="molecule type" value="Genomic_DNA"/>
</dbReference>
<dbReference type="GO" id="GO:1901137">
    <property type="term" value="P:carbohydrate derivative biosynthetic process"/>
    <property type="evidence" value="ECO:0007669"/>
    <property type="project" value="UniProtKB-ARBA"/>
</dbReference>
<keyword evidence="4" id="KW-1185">Reference proteome</keyword>
<protein>
    <submittedName>
        <fullName evidence="3">Glycosyltransferase</fullName>
    </submittedName>
</protein>
<evidence type="ECO:0000313" key="4">
    <source>
        <dbReference type="Proteomes" id="UP000661858"/>
    </source>
</evidence>
<gene>
    <name evidence="3" type="ORF">JK359_36035</name>
</gene>
<feature type="compositionally biased region" description="Low complexity" evidence="1">
    <location>
        <begin position="36"/>
        <end position="49"/>
    </location>
</feature>
<comment type="caution">
    <text evidence="3">The sequence shown here is derived from an EMBL/GenBank/DDBJ whole genome shotgun (WGS) entry which is preliminary data.</text>
</comment>
<evidence type="ECO:0000313" key="3">
    <source>
        <dbReference type="EMBL" id="MBL1087301.1"/>
    </source>
</evidence>
<reference evidence="3" key="1">
    <citation type="submission" date="2021-01" db="EMBL/GenBank/DDBJ databases">
        <title>WGS of actinomycetes isolated from Thailand.</title>
        <authorList>
            <person name="Thawai C."/>
        </authorList>
    </citation>
    <scope>NUCLEOTIDE SEQUENCE</scope>
    <source>
        <strain evidence="3">RCU-197</strain>
    </source>
</reference>
<feature type="domain" description="Glycosyltransferase family 28 N-terminal" evidence="2">
    <location>
        <begin position="3"/>
        <end position="37"/>
    </location>
</feature>
<evidence type="ECO:0000256" key="1">
    <source>
        <dbReference type="SAM" id="MobiDB-lite"/>
    </source>
</evidence>
<dbReference type="AlphaFoldDB" id="A0A937ESD1"/>
<dbReference type="InterPro" id="IPR004276">
    <property type="entry name" value="GlycoTrans_28_N"/>
</dbReference>
<dbReference type="Gene3D" id="3.40.50.2000">
    <property type="entry name" value="Glycogen Phosphorylase B"/>
    <property type="match status" value="1"/>
</dbReference>
<accession>A0A937ESD1</accession>
<proteinExistence type="predicted"/>
<dbReference type="GO" id="GO:0005975">
    <property type="term" value="P:carbohydrate metabolic process"/>
    <property type="evidence" value="ECO:0007669"/>
    <property type="project" value="InterPro"/>
</dbReference>